<reference evidence="2" key="1">
    <citation type="submission" date="2014-12" db="EMBL/GenBank/DDBJ databases">
        <authorList>
            <person name="Huang H.-H."/>
            <person name="Chen S.-C."/>
            <person name="Lai M.-C."/>
        </authorList>
    </citation>
    <scope>NUCLEOTIDE SEQUENCE</scope>
    <source>
        <strain evidence="2">K1F9705b</strain>
    </source>
</reference>
<keyword evidence="3" id="KW-1185">Reference proteome</keyword>
<protein>
    <recommendedName>
        <fullName evidence="4">CARDB domain-containing protein</fullName>
    </recommendedName>
</protein>
<evidence type="ECO:0008006" key="4">
    <source>
        <dbReference type="Google" id="ProtNLM"/>
    </source>
</evidence>
<dbReference type="InterPro" id="IPR013783">
    <property type="entry name" value="Ig-like_fold"/>
</dbReference>
<evidence type="ECO:0000313" key="2">
    <source>
        <dbReference type="EMBL" id="MBR1369072.1"/>
    </source>
</evidence>
<organism evidence="2 3">
    <name type="scientific">Methanocalculus chunghsingensis</name>
    <dbReference type="NCBI Taxonomy" id="156457"/>
    <lineage>
        <taxon>Archaea</taxon>
        <taxon>Methanobacteriati</taxon>
        <taxon>Methanobacteriota</taxon>
        <taxon>Stenosarchaea group</taxon>
        <taxon>Methanomicrobia</taxon>
        <taxon>Methanomicrobiales</taxon>
        <taxon>Methanocalculaceae</taxon>
        <taxon>Methanocalculus</taxon>
    </lineage>
</organism>
<comment type="caution">
    <text evidence="2">The sequence shown here is derived from an EMBL/GenBank/DDBJ whole genome shotgun (WGS) entry which is preliminary data.</text>
</comment>
<dbReference type="Proteomes" id="UP000730161">
    <property type="component" value="Unassembled WGS sequence"/>
</dbReference>
<dbReference type="OrthoDB" id="65070at2157"/>
<evidence type="ECO:0000256" key="1">
    <source>
        <dbReference type="SAM" id="Phobius"/>
    </source>
</evidence>
<sequence length="376" mass="39900">MRIYLILLVLLAALVSTGVAAEASAQVTVTGISLDPEVFMPWDTGTLQLTVQNTGTLPISISAVRLTGQQNVEVLTSPHTGSGALGAGNSMTFTYTIRVRGEEGIFYPRFSMNFMGGGSLSEPILLRVDRRPLDAAISSRPDIFMEGRKDTVVVSLGNPRMNSISSVSVVPVTGVADVVPTTIFIGSLAPGESRDASFSVTPTGTGDLTFNVEYRNGQNTHSVPLTIPITPGTAKKAADPIVSNIEVTSVPGGYRITGDVSNAGLESARSVVMTTSSPATPIDPFRVYVVGTLDPDDFSSFEVTFAASDAEEIPLLIRYRDDDGNLYEETVMATIRSGLQPVQEHEGGLSPMMIGIILLSVVIVAGAIIYSRKKKR</sequence>
<gene>
    <name evidence="2" type="ORF">RJ53_05990</name>
</gene>
<keyword evidence="1" id="KW-0812">Transmembrane</keyword>
<keyword evidence="1" id="KW-1133">Transmembrane helix</keyword>
<proteinExistence type="predicted"/>
<dbReference type="PANTHER" id="PTHR35902">
    <property type="entry name" value="S-LAYER DOMAIN-LIKE PROTEIN-RELATED"/>
    <property type="match status" value="1"/>
</dbReference>
<name>A0A8J8B6W4_9EURY</name>
<dbReference type="RefSeq" id="WP_211530751.1">
    <property type="nucleotide sequence ID" value="NZ_JWHL01000008.1"/>
</dbReference>
<dbReference type="Gene3D" id="2.60.40.10">
    <property type="entry name" value="Immunoglobulins"/>
    <property type="match status" value="1"/>
</dbReference>
<dbReference type="AlphaFoldDB" id="A0A8J8B6W4"/>
<dbReference type="EMBL" id="JWHL01000008">
    <property type="protein sequence ID" value="MBR1369072.1"/>
    <property type="molecule type" value="Genomic_DNA"/>
</dbReference>
<keyword evidence="1" id="KW-0472">Membrane</keyword>
<dbReference type="PANTHER" id="PTHR35902:SF6">
    <property type="entry name" value="CONSERVED WITHIN P. AEROPHILUM"/>
    <property type="match status" value="1"/>
</dbReference>
<feature type="transmembrane region" description="Helical" evidence="1">
    <location>
        <begin position="349"/>
        <end position="370"/>
    </location>
</feature>
<evidence type="ECO:0000313" key="3">
    <source>
        <dbReference type="Proteomes" id="UP000730161"/>
    </source>
</evidence>
<accession>A0A8J8B6W4</accession>